<dbReference type="PANTHER" id="PTHR43031:SF1">
    <property type="entry name" value="PYRIDINE NUCLEOTIDE-DISULPHIDE OXIDOREDUCTASE"/>
    <property type="match status" value="1"/>
</dbReference>
<protein>
    <submittedName>
        <fullName evidence="1">Sulfurtransferase</fullName>
    </submittedName>
</protein>
<dbReference type="Pfam" id="PF00581">
    <property type="entry name" value="Rhodanese"/>
    <property type="match status" value="1"/>
</dbReference>
<organism evidence="1">
    <name type="scientific">Streptomyces pristinaespiralis</name>
    <dbReference type="NCBI Taxonomy" id="38300"/>
    <lineage>
        <taxon>Bacteria</taxon>
        <taxon>Bacillati</taxon>
        <taxon>Actinomycetota</taxon>
        <taxon>Actinomycetes</taxon>
        <taxon>Kitasatosporales</taxon>
        <taxon>Streptomycetaceae</taxon>
        <taxon>Streptomyces</taxon>
    </lineage>
</organism>
<dbReference type="AlphaFoldDB" id="A0A0M4DZI9"/>
<gene>
    <name evidence="1" type="ORF">SPRI_6926</name>
</gene>
<dbReference type="STRING" id="38300.SPRI_6926"/>
<dbReference type="InterPro" id="IPR050229">
    <property type="entry name" value="GlpE_sulfurtransferase"/>
</dbReference>
<name>A0A0M4DZI9_STRPR</name>
<accession>A0A0M4DZI9</accession>
<dbReference type="RefSeq" id="WP_005321289.1">
    <property type="nucleotide sequence ID" value="NZ_CP011340.1"/>
</dbReference>
<dbReference type="OrthoDB" id="9800872at2"/>
<keyword evidence="1" id="KW-0808">Transferase</keyword>
<dbReference type="PATRIC" id="fig|38300.4.peg.7250"/>
<dbReference type="PANTHER" id="PTHR43031">
    <property type="entry name" value="FAD-DEPENDENT OXIDOREDUCTASE"/>
    <property type="match status" value="1"/>
</dbReference>
<dbReference type="SUPFAM" id="SSF52821">
    <property type="entry name" value="Rhodanese/Cell cycle control phosphatase"/>
    <property type="match status" value="1"/>
</dbReference>
<dbReference type="GO" id="GO:0016740">
    <property type="term" value="F:transferase activity"/>
    <property type="evidence" value="ECO:0007669"/>
    <property type="project" value="UniProtKB-KW"/>
</dbReference>
<reference evidence="1 2" key="1">
    <citation type="submission" date="2015-08" db="EMBL/GenBank/DDBJ databases">
        <title>Genome sequence of the pristinamycin over-producing bacterium Streptomyces pristinaespiralis HCCB10218.</title>
        <authorList>
            <person name="Tian J."/>
            <person name="Yang J."/>
            <person name="Li L."/>
            <person name="Ruan L."/>
            <person name="Wei W."/>
            <person name="Zheng G."/>
            <person name="Wei Z."/>
            <person name="Yang S."/>
            <person name="Ge M."/>
            <person name="Jiang W."/>
            <person name="Lu Y."/>
        </authorList>
    </citation>
    <scope>NUCLEOTIDE SEQUENCE [LARGE SCALE GENOMIC DNA]</scope>
    <source>
        <strain evidence="1 2">HCCB 10218</strain>
    </source>
</reference>
<dbReference type="PROSITE" id="PS50206">
    <property type="entry name" value="RHODANESE_3"/>
    <property type="match status" value="1"/>
</dbReference>
<dbReference type="CDD" id="cd00158">
    <property type="entry name" value="RHOD"/>
    <property type="match status" value="1"/>
</dbReference>
<evidence type="ECO:0000313" key="1">
    <source>
        <dbReference type="EMBL" id="ALC25232.1"/>
    </source>
</evidence>
<dbReference type="SMART" id="SM00450">
    <property type="entry name" value="RHOD"/>
    <property type="match status" value="1"/>
</dbReference>
<dbReference type="Proteomes" id="UP000060513">
    <property type="component" value="Chromosome"/>
</dbReference>
<dbReference type="GeneID" id="97232040"/>
<dbReference type="InterPro" id="IPR036873">
    <property type="entry name" value="Rhodanese-like_dom_sf"/>
</dbReference>
<dbReference type="Gene3D" id="3.40.250.10">
    <property type="entry name" value="Rhodanese-like domain"/>
    <property type="match status" value="1"/>
</dbReference>
<dbReference type="EMBL" id="CP011340">
    <property type="protein sequence ID" value="ALC25232.1"/>
    <property type="molecule type" value="Genomic_DNA"/>
</dbReference>
<dbReference type="KEGG" id="spri:SPRI_6926"/>
<dbReference type="OMA" id="RGGMNQW"/>
<evidence type="ECO:0000313" key="2">
    <source>
        <dbReference type="Proteomes" id="UP000060513"/>
    </source>
</evidence>
<sequence length="118" mass="12050">MPSGRDSSRLTPARAHGSTAQGPAVLLDVRETHEWEAGHAPGALSMPLTLLMAGVPLPPTAQGRPVVLICRSGNRSRRAVETLADSGVEATDVAGGLVAWAAEGLPVIDVHGDSGVVT</sequence>
<proteinExistence type="predicted"/>
<dbReference type="InterPro" id="IPR001763">
    <property type="entry name" value="Rhodanese-like_dom"/>
</dbReference>